<gene>
    <name evidence="4" type="ORF">ACFQRG_03350</name>
</gene>
<keyword evidence="5" id="KW-1185">Reference proteome</keyword>
<evidence type="ECO:0000256" key="1">
    <source>
        <dbReference type="SAM" id="MobiDB-lite"/>
    </source>
</evidence>
<feature type="domain" description="PepSY" evidence="3">
    <location>
        <begin position="116"/>
        <end position="172"/>
    </location>
</feature>
<proteinExistence type="predicted"/>
<evidence type="ECO:0000256" key="2">
    <source>
        <dbReference type="SAM" id="SignalP"/>
    </source>
</evidence>
<evidence type="ECO:0000313" key="5">
    <source>
        <dbReference type="Proteomes" id="UP001596505"/>
    </source>
</evidence>
<feature type="compositionally biased region" description="Acidic residues" evidence="1">
    <location>
        <begin position="180"/>
        <end position="192"/>
    </location>
</feature>
<reference evidence="5" key="1">
    <citation type="journal article" date="2019" name="Int. J. Syst. Evol. Microbiol.">
        <title>The Global Catalogue of Microorganisms (GCM) 10K type strain sequencing project: providing services to taxonomists for standard genome sequencing and annotation.</title>
        <authorList>
            <consortium name="The Broad Institute Genomics Platform"/>
            <consortium name="The Broad Institute Genome Sequencing Center for Infectious Disease"/>
            <person name="Wu L."/>
            <person name="Ma J."/>
        </authorList>
    </citation>
    <scope>NUCLEOTIDE SEQUENCE [LARGE SCALE GENOMIC DNA]</scope>
    <source>
        <strain evidence="5">CGMCC 1.16305</strain>
    </source>
</reference>
<feature type="region of interest" description="Disordered" evidence="1">
    <location>
        <begin position="172"/>
        <end position="200"/>
    </location>
</feature>
<comment type="caution">
    <text evidence="4">The sequence shown here is derived from an EMBL/GenBank/DDBJ whole genome shotgun (WGS) entry which is preliminary data.</text>
</comment>
<feature type="signal peptide" evidence="2">
    <location>
        <begin position="1"/>
        <end position="30"/>
    </location>
</feature>
<dbReference type="EMBL" id="JBHTCO010000004">
    <property type="protein sequence ID" value="MFC7392007.1"/>
    <property type="molecule type" value="Genomic_DNA"/>
</dbReference>
<dbReference type="Proteomes" id="UP001596505">
    <property type="component" value="Unassembled WGS sequence"/>
</dbReference>
<dbReference type="Gene3D" id="3.10.450.40">
    <property type="match status" value="3"/>
</dbReference>
<dbReference type="Pfam" id="PF03413">
    <property type="entry name" value="PepSY"/>
    <property type="match status" value="3"/>
</dbReference>
<accession>A0ABW2PRN4</accession>
<organism evidence="4 5">
    <name type="scientific">Scopulibacillus cellulosilyticus</name>
    <dbReference type="NCBI Taxonomy" id="2665665"/>
    <lineage>
        <taxon>Bacteria</taxon>
        <taxon>Bacillati</taxon>
        <taxon>Bacillota</taxon>
        <taxon>Bacilli</taxon>
        <taxon>Bacillales</taxon>
        <taxon>Sporolactobacillaceae</taxon>
        <taxon>Scopulibacillus</taxon>
    </lineage>
</organism>
<keyword evidence="2" id="KW-0732">Signal</keyword>
<feature type="domain" description="PepSY" evidence="3">
    <location>
        <begin position="202"/>
        <end position="261"/>
    </location>
</feature>
<sequence>MKTKMLTLSIAALCGFGIAGGAALQNPAHAANNPKTYQQAQAEIPMEKAIETAKQKYDGVISEVELDHDMNRLVYEIEFQKGNGKTLNIKMDANTGKVINKKTDKDDDPADYKTDLSIEKAVKIAEQKYDGTVSEVELEKQPSGKIVYEFEIHQNNGKLKVVMDANSGDILSHSTVNKDNDDDQNTDDDQDYQDQKTNGHVKISKQDAIKIAENNITGKAVSSKIDHDDGKTIYKIKIKTKDGSIYKAEIDANSGKLLEMELDD</sequence>
<dbReference type="RefSeq" id="WP_380963590.1">
    <property type="nucleotide sequence ID" value="NZ_JBHTCO010000004.1"/>
</dbReference>
<evidence type="ECO:0000259" key="3">
    <source>
        <dbReference type="Pfam" id="PF03413"/>
    </source>
</evidence>
<name>A0ABW2PRN4_9BACL</name>
<evidence type="ECO:0000313" key="4">
    <source>
        <dbReference type="EMBL" id="MFC7392007.1"/>
    </source>
</evidence>
<dbReference type="InterPro" id="IPR025711">
    <property type="entry name" value="PepSY"/>
</dbReference>
<feature type="chain" id="PRO_5046479079" evidence="2">
    <location>
        <begin position="31"/>
        <end position="264"/>
    </location>
</feature>
<feature type="domain" description="PepSY" evidence="3">
    <location>
        <begin position="44"/>
        <end position="101"/>
    </location>
</feature>
<protein>
    <submittedName>
        <fullName evidence="4">PepSY domain-containing protein</fullName>
    </submittedName>
</protein>